<dbReference type="PRINTS" id="PR00481">
    <property type="entry name" value="LAMNOPPTDASE"/>
</dbReference>
<keyword evidence="8" id="KW-0963">Cytoplasm</keyword>
<feature type="binding site" evidence="8">
    <location>
        <position position="259"/>
    </location>
    <ligand>
        <name>Mn(2+)</name>
        <dbReference type="ChEBI" id="CHEBI:29035"/>
        <label>1</label>
    </ligand>
</feature>
<comment type="catalytic activity">
    <reaction evidence="2 8">
        <text>Release of an N-terminal amino acid, preferentially leucine, but not glutamic or aspartic acids.</text>
        <dbReference type="EC" id="3.4.11.10"/>
    </reaction>
</comment>
<reference evidence="11" key="1">
    <citation type="submission" date="2018-03" db="EMBL/GenBank/DDBJ databases">
        <authorList>
            <person name="Rodrigo-Torres L."/>
            <person name="Arahal R. D."/>
            <person name="Lucena T."/>
        </authorList>
    </citation>
    <scope>NUCLEOTIDE SEQUENCE [LARGE SCALE GENOMIC DNA]</scope>
    <source>
        <strain evidence="11">CECT 8871</strain>
    </source>
</reference>
<dbReference type="PANTHER" id="PTHR11963:SF23">
    <property type="entry name" value="CYTOSOL AMINOPEPTIDASE"/>
    <property type="match status" value="1"/>
</dbReference>
<dbReference type="CDD" id="cd00433">
    <property type="entry name" value="Peptidase_M17"/>
    <property type="match status" value="1"/>
</dbReference>
<sequence length="488" mass="51820">MTQPREISFQDLNLASLETFEGRLVICITDDGKMDQAGRRVNRLTRGAILRLTESADWSKMKNGDISTLSWPAGTTAKAVDVIKLSRSADAETVRIAGAALAKVAGSDALLIAASPVRRIGQFALGLMLRGYAFTQHKTAEDTPLAAAIMMVSKTEEAQAEYEAMRAIAEGVFFTRDLVAEPANVLTTTEFAARLSAFEELGIQVDVLEEDVLAELKMGALLAVGQGSASPSKVVVMRWNGGERDAAPVALVGKGVVFDTGGISLKPAAGMEEMTMDMGGAGTVAGTMMTLAKRKAPCNVVGVVGLVENMPSGTATRPGDVVTSMKGDTIEVINTDAEGRLVLCDIMWYTQEVYKPVAMIDLATLTGAAIIALGHENAAVYSNDDTLCNKLLKSAEVEQEGAWRMPLGQAYDDMLKSGVADMKNVGGRPAGSITAAQFLARFVQDKTAWAHIDIAGVALVSRDLPMSPKGVTGWGVMTLNRLIADHYE</sequence>
<evidence type="ECO:0000259" key="9">
    <source>
        <dbReference type="PROSITE" id="PS00631"/>
    </source>
</evidence>
<dbReference type="AlphaFoldDB" id="A0A2R8AVY5"/>
<evidence type="ECO:0000313" key="10">
    <source>
        <dbReference type="EMBL" id="SPF80183.1"/>
    </source>
</evidence>
<dbReference type="InterPro" id="IPR023042">
    <property type="entry name" value="Peptidase_M17_leu_NH2_pept"/>
</dbReference>
<keyword evidence="5 8" id="KW-0645">Protease</keyword>
<dbReference type="EMBL" id="OMOJ01000003">
    <property type="protein sequence ID" value="SPF80183.1"/>
    <property type="molecule type" value="Genomic_DNA"/>
</dbReference>
<feature type="active site" evidence="8">
    <location>
        <position position="340"/>
    </location>
</feature>
<comment type="cofactor">
    <cofactor evidence="8">
        <name>Mn(2+)</name>
        <dbReference type="ChEBI" id="CHEBI:29035"/>
    </cofactor>
    <text evidence="8">Binds 2 manganese ions per subunit.</text>
</comment>
<dbReference type="Proteomes" id="UP000244904">
    <property type="component" value="Unassembled WGS sequence"/>
</dbReference>
<dbReference type="HAMAP" id="MF_00181">
    <property type="entry name" value="Cytosol_peptidase_M17"/>
    <property type="match status" value="1"/>
</dbReference>
<dbReference type="GO" id="GO:0030145">
    <property type="term" value="F:manganese ion binding"/>
    <property type="evidence" value="ECO:0007669"/>
    <property type="project" value="UniProtKB-UniRule"/>
</dbReference>
<comment type="similarity">
    <text evidence="3 8">Belongs to the peptidase M17 family.</text>
</comment>
<dbReference type="NCBIfam" id="NF002075">
    <property type="entry name" value="PRK00913.2-2"/>
    <property type="match status" value="1"/>
</dbReference>
<feature type="binding site" evidence="8">
    <location>
        <position position="259"/>
    </location>
    <ligand>
        <name>Mn(2+)</name>
        <dbReference type="ChEBI" id="CHEBI:29035"/>
        <label>2</label>
    </ligand>
</feature>
<dbReference type="PROSITE" id="PS00631">
    <property type="entry name" value="CYTOSOL_AP"/>
    <property type="match status" value="1"/>
</dbReference>
<feature type="active site" evidence="8">
    <location>
        <position position="266"/>
    </location>
</feature>
<evidence type="ECO:0000256" key="1">
    <source>
        <dbReference type="ARBA" id="ARBA00000135"/>
    </source>
</evidence>
<proteinExistence type="inferred from homology"/>
<dbReference type="PANTHER" id="PTHR11963">
    <property type="entry name" value="LEUCINE AMINOPEPTIDASE-RELATED"/>
    <property type="match status" value="1"/>
</dbReference>
<dbReference type="Gene3D" id="3.40.630.10">
    <property type="entry name" value="Zn peptidases"/>
    <property type="match status" value="1"/>
</dbReference>
<feature type="binding site" evidence="8">
    <location>
        <position position="336"/>
    </location>
    <ligand>
        <name>Mn(2+)</name>
        <dbReference type="ChEBI" id="CHEBI:29035"/>
        <label>1</label>
    </ligand>
</feature>
<comment type="catalytic activity">
    <reaction evidence="1 8">
        <text>Release of an N-terminal amino acid, Xaa-|-Yaa-, in which Xaa is preferably Leu, but may be other amino acids including Pro although not Arg or Lys, and Yaa may be Pro. Amino acid amides and methyl esters are also readily hydrolyzed, but rates on arylamides are exceedingly low.</text>
        <dbReference type="EC" id="3.4.11.1"/>
    </reaction>
</comment>
<dbReference type="EC" id="3.4.11.10" evidence="8"/>
<evidence type="ECO:0000256" key="4">
    <source>
        <dbReference type="ARBA" id="ARBA00022438"/>
    </source>
</evidence>
<gene>
    <name evidence="8 10" type="primary">pepA</name>
    <name evidence="10" type="ORF">PRI8871_01989</name>
</gene>
<dbReference type="InterPro" id="IPR000819">
    <property type="entry name" value="Peptidase_M17_C"/>
</dbReference>
<dbReference type="SUPFAM" id="SSF52949">
    <property type="entry name" value="Macro domain-like"/>
    <property type="match status" value="1"/>
</dbReference>
<dbReference type="RefSeq" id="WP_108886055.1">
    <property type="nucleotide sequence ID" value="NZ_OMOJ01000003.1"/>
</dbReference>
<evidence type="ECO:0000256" key="8">
    <source>
        <dbReference type="HAMAP-Rule" id="MF_00181"/>
    </source>
</evidence>
<feature type="binding site" evidence="8">
    <location>
        <position position="338"/>
    </location>
    <ligand>
        <name>Mn(2+)</name>
        <dbReference type="ChEBI" id="CHEBI:29035"/>
        <label>2</label>
    </ligand>
</feature>
<evidence type="ECO:0000313" key="11">
    <source>
        <dbReference type="Proteomes" id="UP000244904"/>
    </source>
</evidence>
<dbReference type="GO" id="GO:0070006">
    <property type="term" value="F:metalloaminopeptidase activity"/>
    <property type="evidence" value="ECO:0007669"/>
    <property type="project" value="InterPro"/>
</dbReference>
<evidence type="ECO:0000256" key="3">
    <source>
        <dbReference type="ARBA" id="ARBA00009528"/>
    </source>
</evidence>
<dbReference type="OrthoDB" id="9809354at2"/>
<feature type="binding site" evidence="8">
    <location>
        <position position="338"/>
    </location>
    <ligand>
        <name>Mn(2+)</name>
        <dbReference type="ChEBI" id="CHEBI:29035"/>
        <label>1</label>
    </ligand>
</feature>
<feature type="binding site" evidence="8">
    <location>
        <position position="277"/>
    </location>
    <ligand>
        <name>Mn(2+)</name>
        <dbReference type="ChEBI" id="CHEBI:29035"/>
        <label>2</label>
    </ligand>
</feature>
<dbReference type="GO" id="GO:0006508">
    <property type="term" value="P:proteolysis"/>
    <property type="evidence" value="ECO:0007669"/>
    <property type="project" value="UniProtKB-KW"/>
</dbReference>
<accession>A0A2R8AVY5</accession>
<evidence type="ECO:0000256" key="7">
    <source>
        <dbReference type="ARBA" id="ARBA00023211"/>
    </source>
</evidence>
<dbReference type="InterPro" id="IPR011356">
    <property type="entry name" value="Leucine_aapep/pepB"/>
</dbReference>
<comment type="function">
    <text evidence="8">Presumably involved in the processing and regular turnover of intracellular proteins. Catalyzes the removal of unsubstituted N-terminal amino acids from various peptides.</text>
</comment>
<keyword evidence="6 8" id="KW-0378">Hydrolase</keyword>
<keyword evidence="8" id="KW-0479">Metal-binding</keyword>
<dbReference type="Pfam" id="PF00883">
    <property type="entry name" value="Peptidase_M17"/>
    <property type="match status" value="1"/>
</dbReference>
<organism evidence="10 11">
    <name type="scientific">Pseudoprimorskyibacter insulae</name>
    <dbReference type="NCBI Taxonomy" id="1695997"/>
    <lineage>
        <taxon>Bacteria</taxon>
        <taxon>Pseudomonadati</taxon>
        <taxon>Pseudomonadota</taxon>
        <taxon>Alphaproteobacteria</taxon>
        <taxon>Rhodobacterales</taxon>
        <taxon>Paracoccaceae</taxon>
        <taxon>Pseudoprimorskyibacter</taxon>
    </lineage>
</organism>
<dbReference type="Gene3D" id="3.40.220.10">
    <property type="entry name" value="Leucine Aminopeptidase, subunit E, domain 1"/>
    <property type="match status" value="1"/>
</dbReference>
<evidence type="ECO:0000256" key="2">
    <source>
        <dbReference type="ARBA" id="ARBA00000967"/>
    </source>
</evidence>
<name>A0A2R8AVY5_9RHOB</name>
<keyword evidence="4 8" id="KW-0031">Aminopeptidase</keyword>
<protein>
    <recommendedName>
        <fullName evidence="8">Probable cytosol aminopeptidase</fullName>
        <ecNumber evidence="8">3.4.11.1</ecNumber>
    </recommendedName>
    <alternativeName>
        <fullName evidence="8">Leucine aminopeptidase</fullName>
        <shortName evidence="8">LAP</shortName>
        <ecNumber evidence="8">3.4.11.10</ecNumber>
    </alternativeName>
    <alternativeName>
        <fullName evidence="8">Leucyl aminopeptidase</fullName>
    </alternativeName>
</protein>
<dbReference type="InterPro" id="IPR043472">
    <property type="entry name" value="Macro_dom-like"/>
</dbReference>
<feature type="binding site" evidence="8">
    <location>
        <position position="254"/>
    </location>
    <ligand>
        <name>Mn(2+)</name>
        <dbReference type="ChEBI" id="CHEBI:29035"/>
        <label>2</label>
    </ligand>
</feature>
<dbReference type="NCBIfam" id="NF002074">
    <property type="entry name" value="PRK00913.1-4"/>
    <property type="match status" value="1"/>
</dbReference>
<dbReference type="EC" id="3.4.11.1" evidence="8"/>
<evidence type="ECO:0000256" key="6">
    <source>
        <dbReference type="ARBA" id="ARBA00022801"/>
    </source>
</evidence>
<feature type="domain" description="Cytosol aminopeptidase" evidence="9">
    <location>
        <begin position="334"/>
        <end position="341"/>
    </location>
</feature>
<comment type="subcellular location">
    <subcellularLocation>
        <location evidence="8">Cytoplasm</location>
    </subcellularLocation>
</comment>
<keyword evidence="7 8" id="KW-0464">Manganese</keyword>
<evidence type="ECO:0000256" key="5">
    <source>
        <dbReference type="ARBA" id="ARBA00022670"/>
    </source>
</evidence>
<keyword evidence="11" id="KW-1185">Reference proteome</keyword>
<dbReference type="NCBIfam" id="NF002077">
    <property type="entry name" value="PRK00913.2-4"/>
    <property type="match status" value="1"/>
</dbReference>
<dbReference type="GO" id="GO:0005737">
    <property type="term" value="C:cytoplasm"/>
    <property type="evidence" value="ECO:0007669"/>
    <property type="project" value="UniProtKB-SubCell"/>
</dbReference>
<dbReference type="SUPFAM" id="SSF53187">
    <property type="entry name" value="Zn-dependent exopeptidases"/>
    <property type="match status" value="1"/>
</dbReference>